<organism evidence="2 3">
    <name type="scientific">Rotaria magnacalcarata</name>
    <dbReference type="NCBI Taxonomy" id="392030"/>
    <lineage>
        <taxon>Eukaryota</taxon>
        <taxon>Metazoa</taxon>
        <taxon>Spiralia</taxon>
        <taxon>Gnathifera</taxon>
        <taxon>Rotifera</taxon>
        <taxon>Eurotatoria</taxon>
        <taxon>Bdelloidea</taxon>
        <taxon>Philodinida</taxon>
        <taxon>Philodinidae</taxon>
        <taxon>Rotaria</taxon>
    </lineage>
</organism>
<reference evidence="2" key="1">
    <citation type="submission" date="2021-02" db="EMBL/GenBank/DDBJ databases">
        <authorList>
            <person name="Nowell W R."/>
        </authorList>
    </citation>
    <scope>NUCLEOTIDE SEQUENCE</scope>
</reference>
<dbReference type="AlphaFoldDB" id="A0A814Z513"/>
<name>A0A814Z513_9BILA</name>
<evidence type="ECO:0000313" key="3">
    <source>
        <dbReference type="Proteomes" id="UP000663834"/>
    </source>
</evidence>
<sequence length="373" mass="41895">MIPVLRSIDGLLNRFDELSQRHASFVSKFETSFTDIENPLRDVTRDEEERRKTSESILNASMENDDQMGSFGTIEDFNRRITKSRSHNRPPSYSSNDTNSLFNRIPSRSSFATTESAPPLYISALTTKQVIVKPRNVQSIASISTLTTKQVIVKPRNVQSIASISSENLIEPKNRFTTKIKTKPLPQNLHKTDQYGRNVITTFTVETVNRLSRPRTYNKSPGEKVSSKRAHRRAKTYQNIKKEPADASMTPVPTVPSVTSLPLPPTMESPKIKRTHPTIIKSSSKKLKVDNKIATDNSKRIPMSNYPRPTIVLAPPPTISLTFPMQPELKSSRVVVLPKTATTQKTINIFSKKGSSMPPRRLLNLMTASGFFS</sequence>
<dbReference type="EMBL" id="CAJNOW010000111">
    <property type="protein sequence ID" value="CAF1238239.1"/>
    <property type="molecule type" value="Genomic_DNA"/>
</dbReference>
<dbReference type="OrthoDB" id="10013983at2759"/>
<proteinExistence type="predicted"/>
<feature type="region of interest" description="Disordered" evidence="1">
    <location>
        <begin position="81"/>
        <end position="101"/>
    </location>
</feature>
<feature type="compositionally biased region" description="Polar residues" evidence="1">
    <location>
        <begin position="89"/>
        <end position="101"/>
    </location>
</feature>
<gene>
    <name evidence="2" type="ORF">KQP761_LOCUS1655</name>
</gene>
<evidence type="ECO:0000313" key="2">
    <source>
        <dbReference type="EMBL" id="CAF1238239.1"/>
    </source>
</evidence>
<dbReference type="Proteomes" id="UP000663834">
    <property type="component" value="Unassembled WGS sequence"/>
</dbReference>
<feature type="region of interest" description="Disordered" evidence="1">
    <location>
        <begin position="214"/>
        <end position="233"/>
    </location>
</feature>
<feature type="compositionally biased region" description="Low complexity" evidence="1">
    <location>
        <begin position="250"/>
        <end position="261"/>
    </location>
</feature>
<evidence type="ECO:0000256" key="1">
    <source>
        <dbReference type="SAM" id="MobiDB-lite"/>
    </source>
</evidence>
<protein>
    <submittedName>
        <fullName evidence="2">Uncharacterized protein</fullName>
    </submittedName>
</protein>
<comment type="caution">
    <text evidence="2">The sequence shown here is derived from an EMBL/GenBank/DDBJ whole genome shotgun (WGS) entry which is preliminary data.</text>
</comment>
<feature type="region of interest" description="Disordered" evidence="1">
    <location>
        <begin position="246"/>
        <end position="277"/>
    </location>
</feature>
<accession>A0A814Z513</accession>